<keyword evidence="2" id="KW-0472">Membrane</keyword>
<feature type="transmembrane region" description="Helical" evidence="2">
    <location>
        <begin position="153"/>
        <end position="173"/>
    </location>
</feature>
<accession>A0A2U9IT97</accession>
<dbReference type="InterPro" id="IPR017573">
    <property type="entry name" value="Cyt_b558/566_suB"/>
</dbReference>
<proteinExistence type="predicted"/>
<feature type="transmembrane region" description="Helical" evidence="2">
    <location>
        <begin position="12"/>
        <end position="36"/>
    </location>
</feature>
<feature type="transmembrane region" description="Helical" evidence="2">
    <location>
        <begin position="73"/>
        <end position="94"/>
    </location>
</feature>
<dbReference type="OrthoDB" id="43785at2157"/>
<keyword evidence="2" id="KW-1133">Transmembrane helix</keyword>
<evidence type="ECO:0000256" key="2">
    <source>
        <dbReference type="SAM" id="Phobius"/>
    </source>
</evidence>
<protein>
    <recommendedName>
        <fullName evidence="1">Cytochrome b558/566 subunit B</fullName>
    </recommendedName>
</protein>
<organism evidence="3 4">
    <name type="scientific">Metallosphaera hakonensis JCM 8857 = DSM 7519</name>
    <dbReference type="NCBI Taxonomy" id="1293036"/>
    <lineage>
        <taxon>Archaea</taxon>
        <taxon>Thermoproteota</taxon>
        <taxon>Thermoprotei</taxon>
        <taxon>Sulfolobales</taxon>
        <taxon>Sulfolobaceae</taxon>
        <taxon>Metallosphaera</taxon>
    </lineage>
</organism>
<reference evidence="3" key="1">
    <citation type="submission" date="2018-05" db="EMBL/GenBank/DDBJ databases">
        <title>Complete Genome Sequences of Extremely Thermoacidophilic, Metal-Mobilizing Type-Strain Members of the Archaeal Family Sulfolobaceae: Acidianus brierleyi DSM-1651T, Acidianus sulfidivorans DSM-18786T, Metallosphaera hakonensis DSM-7519T, and Metallosphaera prunae DSM-10039T.</title>
        <authorList>
            <person name="Counts J.A."/>
            <person name="Kelly R.M."/>
        </authorList>
    </citation>
    <scope>NUCLEOTIDE SEQUENCE [LARGE SCALE GENOMIC DNA]</scope>
    <source>
        <strain evidence="3">HO1-1</strain>
    </source>
</reference>
<feature type="transmembrane region" description="Helical" evidence="2">
    <location>
        <begin position="48"/>
        <end position="66"/>
    </location>
</feature>
<keyword evidence="2" id="KW-0812">Transmembrane</keyword>
<dbReference type="KEGG" id="mhk:DFR87_05180"/>
<dbReference type="STRING" id="1293036.GCA_001315825_02164"/>
<dbReference type="NCBIfam" id="TIGR03155">
    <property type="entry name" value="sulfolob_CbsB"/>
    <property type="match status" value="1"/>
</dbReference>
<keyword evidence="4" id="KW-1185">Reference proteome</keyword>
<dbReference type="AlphaFoldDB" id="A0A2U9IT97"/>
<feature type="transmembrane region" description="Helical" evidence="2">
    <location>
        <begin position="185"/>
        <end position="204"/>
    </location>
</feature>
<evidence type="ECO:0000256" key="1">
    <source>
        <dbReference type="NCBIfam" id="TIGR03155"/>
    </source>
</evidence>
<evidence type="ECO:0000313" key="3">
    <source>
        <dbReference type="EMBL" id="AWR99192.1"/>
    </source>
</evidence>
<feature type="transmembrane region" description="Helical" evidence="2">
    <location>
        <begin position="259"/>
        <end position="287"/>
    </location>
</feature>
<sequence>MSSLKGDTIKLILVFLAIASIFQFILQFILSVSYLPIQIPFQSALTKLGQIGLYLGYLSIGIFSLLSWRSVKALLPLGVLLLISPVFTLVPNYFTSPLWIMYEVIIAMIGIAGIGESLLEGSVLSLLNLPTAIMVVILIVAGLLVDISHIELFINYLLIFEISLISFLVYTIAWSSKHLSLRRAAISYAVSIPSLFVFLPIYFLVSSNRFMEIIMNMVMPSVFGIVLSNPYSLPVFVISLAIALYLSVVVAIGKNPYAGLGYFMVITTVFLGVNGYHLILYMIYPLVGAILMNMKRTEEKVLDKIRHF</sequence>
<dbReference type="Proteomes" id="UP000247586">
    <property type="component" value="Chromosome"/>
</dbReference>
<gene>
    <name evidence="3" type="primary">cbsB</name>
    <name evidence="3" type="ORF">DFR87_05180</name>
</gene>
<dbReference type="RefSeq" id="WP_110369048.1">
    <property type="nucleotide sequence ID" value="NZ_CP029287.2"/>
</dbReference>
<dbReference type="EMBL" id="CP029287">
    <property type="protein sequence ID" value="AWR99192.1"/>
    <property type="molecule type" value="Genomic_DNA"/>
</dbReference>
<evidence type="ECO:0000313" key="4">
    <source>
        <dbReference type="Proteomes" id="UP000247586"/>
    </source>
</evidence>
<name>A0A2U9IT97_9CREN</name>
<feature type="transmembrane region" description="Helical" evidence="2">
    <location>
        <begin position="126"/>
        <end position="147"/>
    </location>
</feature>
<feature type="transmembrane region" description="Helical" evidence="2">
    <location>
        <begin position="235"/>
        <end position="253"/>
    </location>
</feature>
<dbReference type="GeneID" id="36834712"/>